<feature type="signal peptide" evidence="10">
    <location>
        <begin position="1"/>
        <end position="21"/>
    </location>
</feature>
<dbReference type="STRING" id="1884261.A0A5C3R4J2"/>
<evidence type="ECO:0000256" key="7">
    <source>
        <dbReference type="ARBA" id="ARBA00023136"/>
    </source>
</evidence>
<keyword evidence="7" id="KW-0472">Membrane</keyword>
<keyword evidence="10" id="KW-0732">Signal</keyword>
<evidence type="ECO:0000313" key="12">
    <source>
        <dbReference type="Proteomes" id="UP000305067"/>
    </source>
</evidence>
<evidence type="ECO:0000256" key="6">
    <source>
        <dbReference type="ARBA" id="ARBA00023128"/>
    </source>
</evidence>
<evidence type="ECO:0000256" key="4">
    <source>
        <dbReference type="ARBA" id="ARBA00022946"/>
    </source>
</evidence>
<keyword evidence="12" id="KW-1185">Reference proteome</keyword>
<gene>
    <name evidence="11" type="ORF">BDV98DRAFT_35715</name>
</gene>
<keyword evidence="5" id="KW-1133">Transmembrane helix</keyword>
<keyword evidence="6" id="KW-0496">Mitochondrion</keyword>
<sequence length="87" mass="10413">MAGPNLEIFKFGLYLFVPIWAMLQFGDPQWYHENVTPYRERLFPSEDRTKQSIPTEHSGIKDEIARFRAEKAERRRLREEAEESARQ</sequence>
<evidence type="ECO:0000256" key="5">
    <source>
        <dbReference type="ARBA" id="ARBA00022989"/>
    </source>
</evidence>
<dbReference type="EMBL" id="ML178814">
    <property type="protein sequence ID" value="TFL07729.1"/>
    <property type="molecule type" value="Genomic_DNA"/>
</dbReference>
<evidence type="ECO:0000256" key="10">
    <source>
        <dbReference type="SAM" id="SignalP"/>
    </source>
</evidence>
<dbReference type="OrthoDB" id="18175at2759"/>
<dbReference type="PANTHER" id="PTHR33968">
    <property type="entry name" value="PROTEIN PET100 HOMOLOG, MITOCHONDRIAL"/>
    <property type="match status" value="1"/>
</dbReference>
<feature type="chain" id="PRO_5022689027" description="Protein PET100, mitochondrial" evidence="10">
    <location>
        <begin position="22"/>
        <end position="87"/>
    </location>
</feature>
<evidence type="ECO:0000256" key="8">
    <source>
        <dbReference type="ARBA" id="ARBA00038077"/>
    </source>
</evidence>
<evidence type="ECO:0008006" key="13">
    <source>
        <dbReference type="Google" id="ProtNLM"/>
    </source>
</evidence>
<dbReference type="PANTHER" id="PTHR33968:SF1">
    <property type="entry name" value="PROTEIN PET100 HOMOLOG, MITOCHONDRIAL"/>
    <property type="match status" value="1"/>
</dbReference>
<dbReference type="GO" id="GO:0005743">
    <property type="term" value="C:mitochondrial inner membrane"/>
    <property type="evidence" value="ECO:0007669"/>
    <property type="project" value="TreeGrafter"/>
</dbReference>
<proteinExistence type="inferred from homology"/>
<evidence type="ECO:0000256" key="1">
    <source>
        <dbReference type="ARBA" id="ARBA00004167"/>
    </source>
</evidence>
<evidence type="ECO:0000313" key="11">
    <source>
        <dbReference type="EMBL" id="TFL07729.1"/>
    </source>
</evidence>
<evidence type="ECO:0000256" key="3">
    <source>
        <dbReference type="ARBA" id="ARBA00022692"/>
    </source>
</evidence>
<dbReference type="Proteomes" id="UP000305067">
    <property type="component" value="Unassembled WGS sequence"/>
</dbReference>
<name>A0A5C3R4J2_9AGAR</name>
<reference evidence="11 12" key="1">
    <citation type="journal article" date="2019" name="Nat. Ecol. Evol.">
        <title>Megaphylogeny resolves global patterns of mushroom evolution.</title>
        <authorList>
            <person name="Varga T."/>
            <person name="Krizsan K."/>
            <person name="Foldi C."/>
            <person name="Dima B."/>
            <person name="Sanchez-Garcia M."/>
            <person name="Sanchez-Ramirez S."/>
            <person name="Szollosi G.J."/>
            <person name="Szarkandi J.G."/>
            <person name="Papp V."/>
            <person name="Albert L."/>
            <person name="Andreopoulos W."/>
            <person name="Angelini C."/>
            <person name="Antonin V."/>
            <person name="Barry K.W."/>
            <person name="Bougher N.L."/>
            <person name="Buchanan P."/>
            <person name="Buyck B."/>
            <person name="Bense V."/>
            <person name="Catcheside P."/>
            <person name="Chovatia M."/>
            <person name="Cooper J."/>
            <person name="Damon W."/>
            <person name="Desjardin D."/>
            <person name="Finy P."/>
            <person name="Geml J."/>
            <person name="Haridas S."/>
            <person name="Hughes K."/>
            <person name="Justo A."/>
            <person name="Karasinski D."/>
            <person name="Kautmanova I."/>
            <person name="Kiss B."/>
            <person name="Kocsube S."/>
            <person name="Kotiranta H."/>
            <person name="LaButti K.M."/>
            <person name="Lechner B.E."/>
            <person name="Liimatainen K."/>
            <person name="Lipzen A."/>
            <person name="Lukacs Z."/>
            <person name="Mihaltcheva S."/>
            <person name="Morgado L.N."/>
            <person name="Niskanen T."/>
            <person name="Noordeloos M.E."/>
            <person name="Ohm R.A."/>
            <person name="Ortiz-Santana B."/>
            <person name="Ovrebo C."/>
            <person name="Racz N."/>
            <person name="Riley R."/>
            <person name="Savchenko A."/>
            <person name="Shiryaev A."/>
            <person name="Soop K."/>
            <person name="Spirin V."/>
            <person name="Szebenyi C."/>
            <person name="Tomsovsky M."/>
            <person name="Tulloss R.E."/>
            <person name="Uehling J."/>
            <person name="Grigoriev I.V."/>
            <person name="Vagvolgyi C."/>
            <person name="Papp T."/>
            <person name="Martin F.M."/>
            <person name="Miettinen O."/>
            <person name="Hibbett D.S."/>
            <person name="Nagy L.G."/>
        </authorList>
    </citation>
    <scope>NUCLEOTIDE SEQUENCE [LARGE SCALE GENOMIC DNA]</scope>
    <source>
        <strain evidence="11 12">CBS 309.79</strain>
    </source>
</reference>
<feature type="coiled-coil region" evidence="9">
    <location>
        <begin position="60"/>
        <end position="87"/>
    </location>
</feature>
<dbReference type="GO" id="GO:0033617">
    <property type="term" value="P:mitochondrial respiratory chain complex IV assembly"/>
    <property type="evidence" value="ECO:0007669"/>
    <property type="project" value="InterPro"/>
</dbReference>
<dbReference type="Pfam" id="PF09803">
    <property type="entry name" value="Pet100"/>
    <property type="match status" value="1"/>
</dbReference>
<dbReference type="AlphaFoldDB" id="A0A5C3R4J2"/>
<keyword evidence="4" id="KW-0809">Transit peptide</keyword>
<accession>A0A5C3R4J2</accession>
<organism evidence="11 12">
    <name type="scientific">Pterulicium gracile</name>
    <dbReference type="NCBI Taxonomy" id="1884261"/>
    <lineage>
        <taxon>Eukaryota</taxon>
        <taxon>Fungi</taxon>
        <taxon>Dikarya</taxon>
        <taxon>Basidiomycota</taxon>
        <taxon>Agaricomycotina</taxon>
        <taxon>Agaricomycetes</taxon>
        <taxon>Agaricomycetidae</taxon>
        <taxon>Agaricales</taxon>
        <taxon>Pleurotineae</taxon>
        <taxon>Pterulaceae</taxon>
        <taxon>Pterulicium</taxon>
    </lineage>
</organism>
<keyword evidence="3" id="KW-0812">Transmembrane</keyword>
<evidence type="ECO:0000256" key="2">
    <source>
        <dbReference type="ARBA" id="ARBA00004325"/>
    </source>
</evidence>
<dbReference type="GO" id="GO:0051082">
    <property type="term" value="F:unfolded protein binding"/>
    <property type="evidence" value="ECO:0007669"/>
    <property type="project" value="TreeGrafter"/>
</dbReference>
<protein>
    <recommendedName>
        <fullName evidence="13">Protein PET100, mitochondrial</fullName>
    </recommendedName>
</protein>
<dbReference type="InterPro" id="IPR018625">
    <property type="entry name" value="Pet100"/>
</dbReference>
<comment type="subcellular location">
    <subcellularLocation>
        <location evidence="1">Membrane</location>
        <topology evidence="1">Single-pass membrane protein</topology>
    </subcellularLocation>
    <subcellularLocation>
        <location evidence="2">Mitochondrion membrane</location>
    </subcellularLocation>
</comment>
<comment type="similarity">
    <text evidence="8">Belongs to the PET100 family.</text>
</comment>
<evidence type="ECO:0000256" key="9">
    <source>
        <dbReference type="SAM" id="Coils"/>
    </source>
</evidence>
<keyword evidence="9" id="KW-0175">Coiled coil</keyword>